<proteinExistence type="predicted"/>
<accession>A0ABM1M1P0</accession>
<evidence type="ECO:0000256" key="4">
    <source>
        <dbReference type="ARBA" id="ARBA00023054"/>
    </source>
</evidence>
<organism evidence="7 9">
    <name type="scientific">Nicrophorus vespilloides</name>
    <name type="common">Boreal carrion beetle</name>
    <dbReference type="NCBI Taxonomy" id="110193"/>
    <lineage>
        <taxon>Eukaryota</taxon>
        <taxon>Metazoa</taxon>
        <taxon>Ecdysozoa</taxon>
        <taxon>Arthropoda</taxon>
        <taxon>Hexapoda</taxon>
        <taxon>Insecta</taxon>
        <taxon>Pterygota</taxon>
        <taxon>Neoptera</taxon>
        <taxon>Endopterygota</taxon>
        <taxon>Coleoptera</taxon>
        <taxon>Polyphaga</taxon>
        <taxon>Staphyliniformia</taxon>
        <taxon>Silphidae</taxon>
        <taxon>Nicrophorinae</taxon>
        <taxon>Nicrophorus</taxon>
    </lineage>
</organism>
<evidence type="ECO:0000313" key="9">
    <source>
        <dbReference type="RefSeq" id="XP_017768490.1"/>
    </source>
</evidence>
<gene>
    <name evidence="8 9" type="primary">LOC108556758</name>
</gene>
<dbReference type="PANTHER" id="PTHR13222">
    <property type="entry name" value="RB1-INDUCIBLE COILED-COIL"/>
    <property type="match status" value="1"/>
</dbReference>
<dbReference type="Pfam" id="PF04108">
    <property type="entry name" value="ATG17_like"/>
    <property type="match status" value="1"/>
</dbReference>
<dbReference type="GeneID" id="108556758"/>
<evidence type="ECO:0000256" key="3">
    <source>
        <dbReference type="ARBA" id="ARBA00023006"/>
    </source>
</evidence>
<reference evidence="8 9" key="1">
    <citation type="submission" date="2025-05" db="UniProtKB">
        <authorList>
            <consortium name="RefSeq"/>
        </authorList>
    </citation>
    <scope>IDENTIFICATION</scope>
    <source>
        <tissue evidence="8 9">Whole Larva</tissue>
    </source>
</reference>
<keyword evidence="1" id="KW-0813">Transport</keyword>
<dbReference type="Gene3D" id="3.10.20.90">
    <property type="entry name" value="Phosphatidylinositol 3-kinase Catalytic Subunit, Chain A, domain 1"/>
    <property type="match status" value="1"/>
</dbReference>
<feature type="coiled-coil region" evidence="5">
    <location>
        <begin position="722"/>
        <end position="788"/>
    </location>
</feature>
<evidence type="ECO:0000256" key="2">
    <source>
        <dbReference type="ARBA" id="ARBA00022927"/>
    </source>
</evidence>
<dbReference type="CDD" id="cd17060">
    <property type="entry name" value="Ubl_RB1CC1"/>
    <property type="match status" value="1"/>
</dbReference>
<dbReference type="InterPro" id="IPR019460">
    <property type="entry name" value="Atg11_C"/>
</dbReference>
<dbReference type="InterPro" id="IPR029071">
    <property type="entry name" value="Ubiquitin-like_domsf"/>
</dbReference>
<dbReference type="RefSeq" id="XP_017768489.1">
    <property type="nucleotide sequence ID" value="XM_017913000.1"/>
</dbReference>
<dbReference type="PANTHER" id="PTHR13222:SF1">
    <property type="entry name" value="RB1-INDUCIBLE COILED-COIL PROTEIN 1"/>
    <property type="match status" value="1"/>
</dbReference>
<evidence type="ECO:0000313" key="7">
    <source>
        <dbReference type="Proteomes" id="UP000695000"/>
    </source>
</evidence>
<dbReference type="InterPro" id="IPR045326">
    <property type="entry name" value="ATG17-like_dom"/>
</dbReference>
<name>A0ABM1M1P0_NICVS</name>
<evidence type="ECO:0000256" key="1">
    <source>
        <dbReference type="ARBA" id="ARBA00022448"/>
    </source>
</evidence>
<keyword evidence="2" id="KW-0653">Protein transport</keyword>
<feature type="domain" description="Ubiquitin-like" evidence="6">
    <location>
        <begin position="22"/>
        <end position="62"/>
    </location>
</feature>
<dbReference type="InterPro" id="IPR000626">
    <property type="entry name" value="Ubiquitin-like_dom"/>
</dbReference>
<evidence type="ECO:0000313" key="8">
    <source>
        <dbReference type="RefSeq" id="XP_017768489.1"/>
    </source>
</evidence>
<dbReference type="Pfam" id="PF10377">
    <property type="entry name" value="ATG11"/>
    <property type="match status" value="1"/>
</dbReference>
<keyword evidence="7" id="KW-1185">Reference proteome</keyword>
<keyword evidence="3" id="KW-0072">Autophagy</keyword>
<dbReference type="InterPro" id="IPR040040">
    <property type="entry name" value="ATG11"/>
</dbReference>
<dbReference type="Proteomes" id="UP000695000">
    <property type="component" value="Unplaced"/>
</dbReference>
<evidence type="ECO:0000256" key="5">
    <source>
        <dbReference type="SAM" id="Coils"/>
    </source>
</evidence>
<dbReference type="PROSITE" id="PS50053">
    <property type="entry name" value="UBIQUITIN_2"/>
    <property type="match status" value="1"/>
</dbReference>
<dbReference type="RefSeq" id="XP_017768490.1">
    <property type="nucleotide sequence ID" value="XM_017913001.1"/>
</dbReference>
<keyword evidence="4 5" id="KW-0175">Coiled coil</keyword>
<dbReference type="SUPFAM" id="SSF54236">
    <property type="entry name" value="Ubiquitin-like"/>
    <property type="match status" value="1"/>
</dbReference>
<protein>
    <submittedName>
        <fullName evidence="8 9">RB1-inducible coiled-coil protein 1 isoform X1</fullName>
    </submittedName>
</protein>
<evidence type="ECO:0000259" key="6">
    <source>
        <dbReference type="PROSITE" id="PS50053"/>
    </source>
</evidence>
<sequence>MLYVFYVDIGSMMTFDMSLAIESVSHLKKFVEKECGIPVDKQVLLVSGGVSLEEDSQVCSYSAGTDTNPIFLFSKCIIESITPEIMPGDCGADSAEIRFMIDLKNRVEKAKDLPPAYETIAVRAKLAMQFHHCAKQQTMLCEKLVHEQHLQQQGWAAVVANLEDITNEFRNRSELFEEYFNDFLSEHDNYKKFLQFFNDDLEVLGRIPVIHTLLETSAKNNVDDRIVQENDNEDEQVNLENKDITLFEWISSTDSRNTMEQLYDHCSKGLEQFDQMVFSTLHKEIELVIRKAQNMEMKEVKGLSVRLCGLEQLMITTKKYVREQFDLAQSFQQNQNRAGHLGDKSILPDLCESHRNQLNVMDANHALLCDIRRRCAKAKEELCLNLFQRLKWVMFVQNMMIDANHKLVIYHDNLKRLRQNLEILQQIHLAPVMYLSAIVEVVRRREFSQSFLMWASELACHVLTIHNEEVARRKEFQSMFEGHFLNALFPGMEDMPPTFATQTPSIFDSSLPKVTAEDVHQLRSMLPDMSENCMVHDISAVTSFFSKFFVKQDDIPDDGRKVEDRLVDVVNEIGLASNMDQNLLKPTDSDTCLSRHLSHVKELEKGCDSETDTDEFEKVGQSPQELQFDKVLSSLRPGCQDASTITTEGFNSAHFVRSKSISPHTPQSPPKCGNALLSPISPTQAIQPNDFINDEYYIDESLPSSLSIDAGNNAHSEYAKQLSNANDVVALLQDNLQTSRNEQSRLKSLAMNVSTIMKETSTNMLGDLKDLKTLFEKEKAELEETYLELANSCTALMCERDSKEQEIIKRLSSQHEIELNAFKRMFELNKEEMLCLNTEKLYLDNRLKNIIVENERLCAVIENNHEKTRDDFTALHEKIAKLEVEKDKTIKEVSDKLTREHKTEMDNLRTRFRLVSELDRSPSDANLEKIDKSDQSLIQQIKDNLEYEKSKAIEDAKMEEAKKWSDIMESKIQEMRAFYEEEKDKKVEEIAKRISDEKDILIKTLRQREEILNLECLKNKNMIQQMTELQVSSSSTEFTEKIAALEKEKYALECKLRLDKQIIMGASMDMSTSVALCPAPIMECSTSSVRSSKKMKRQMTSSDGLNVESCAIGDTVLVVWDEEHENFTILQNSPYLFFLHSDSVSVLDLKRPGPGEKKMVFCTGEVEFKEYCHAKKSQNRYKVPKGTKFYRIQVKPVSNMVKSQYTPLMSQSAASSRMDQSTIDPICLSLPSSPTKTHCLDATETEDDETRYGGGLCHIS</sequence>